<dbReference type="GeneID" id="85308719"/>
<accession>A0AAJ0BZ15</accession>
<evidence type="ECO:0000313" key="3">
    <source>
        <dbReference type="EMBL" id="KAK1766053.1"/>
    </source>
</evidence>
<evidence type="ECO:0000256" key="1">
    <source>
        <dbReference type="ARBA" id="ARBA00010139"/>
    </source>
</evidence>
<dbReference type="RefSeq" id="XP_060282266.1">
    <property type="nucleotide sequence ID" value="XM_060425532.1"/>
</dbReference>
<comment type="caution">
    <text evidence="3">The sequence shown here is derived from an EMBL/GenBank/DDBJ whole genome shotgun (WGS) entry which is preliminary data.</text>
</comment>
<dbReference type="Proteomes" id="UP001244011">
    <property type="component" value="Unassembled WGS sequence"/>
</dbReference>
<dbReference type="Gene3D" id="3.50.50.60">
    <property type="entry name" value="FAD/NAD(P)-binding domain"/>
    <property type="match status" value="2"/>
</dbReference>
<reference evidence="3" key="1">
    <citation type="submission" date="2023-06" db="EMBL/GenBank/DDBJ databases">
        <title>Genome-scale phylogeny and comparative genomics of the fungal order Sordariales.</title>
        <authorList>
            <consortium name="Lawrence Berkeley National Laboratory"/>
            <person name="Hensen N."/>
            <person name="Bonometti L."/>
            <person name="Westerberg I."/>
            <person name="Brannstrom I.O."/>
            <person name="Guillou S."/>
            <person name="Cros-Aarteil S."/>
            <person name="Calhoun S."/>
            <person name="Haridas S."/>
            <person name="Kuo A."/>
            <person name="Mondo S."/>
            <person name="Pangilinan J."/>
            <person name="Riley R."/>
            <person name="Labutti K."/>
            <person name="Andreopoulos B."/>
            <person name="Lipzen A."/>
            <person name="Chen C."/>
            <person name="Yanf M."/>
            <person name="Daum C."/>
            <person name="Ng V."/>
            <person name="Clum A."/>
            <person name="Steindorff A."/>
            <person name="Ohm R."/>
            <person name="Martin F."/>
            <person name="Silar P."/>
            <person name="Natvig D."/>
            <person name="Lalanne C."/>
            <person name="Gautier V."/>
            <person name="Ament-Velasquez S.L."/>
            <person name="Kruys A."/>
            <person name="Hutchinson M.I."/>
            <person name="Powell A.J."/>
            <person name="Barry K."/>
            <person name="Miller A.N."/>
            <person name="Grigoriev I.V."/>
            <person name="Debuchy R."/>
            <person name="Gladieux P."/>
            <person name="Thoren M.H."/>
            <person name="Johannesson H."/>
        </authorList>
    </citation>
    <scope>NUCLEOTIDE SEQUENCE</scope>
    <source>
        <strain evidence="3">8032-3</strain>
    </source>
</reference>
<dbReference type="InterPro" id="IPR036188">
    <property type="entry name" value="FAD/NAD-bd_sf"/>
</dbReference>
<sequence>MAPSAVSPSPEPPSTVGTASLDSQPFSKPLHLERQMKIICIGAGASGLCFAYKLQRSFENFDLVIYEKNEDISGTWYENRYPGCACDVAAHNYTFSFAPKPDWSSVYASSAEIFGYFSDFAGKHSLRRYIRTSHKVTRAEWNPSQGQWTVEVTNELTGSVSSDSCHILINAGGILNAWKWPSIPGFEKFAGPKLHTASWDDSVDLKGKEVGLIGNGSSGVQVLPAILPDVKKITHFIRKGTWVAPPLRGLVQHKYTPEELDRFANEPDLLLNHRKKYQSSTTGVFNLFIRGSQTQQDVRASMEKHMRDRISDPVLRDRLIPPWSVGCRRLTPGIKYLEALQTEEVQVVMGGVKEMTARGAVDVEGREHPFDVLVCATGFDVSFRPRFPLLGKEGKNLQDVWAEEAMGYLGLAAPEMPNYFMFLGPNCPIGNGPILAAVEAQADYMLRWCDRWQTENIRSFTPKWDAVRDFVAHTDKYMQGTVWTEDCSSWYKGNSVAGRVSALWPGSTLHYMEVLSTLRADDFDLEYEGNRFEYLGNGFSLTELDPTSDWSFYIREEDDSPFLSRGKQRRVMNKSGSQTSTEFKVI</sequence>
<dbReference type="PANTHER" id="PTHR42877:SF8">
    <property type="entry name" value="MONOOXYGENASE"/>
    <property type="match status" value="1"/>
</dbReference>
<feature type="region of interest" description="Disordered" evidence="2">
    <location>
        <begin position="1"/>
        <end position="22"/>
    </location>
</feature>
<proteinExistence type="inferred from homology"/>
<dbReference type="PANTHER" id="PTHR42877">
    <property type="entry name" value="L-ORNITHINE N(5)-MONOOXYGENASE-RELATED"/>
    <property type="match status" value="1"/>
</dbReference>
<feature type="region of interest" description="Disordered" evidence="2">
    <location>
        <begin position="567"/>
        <end position="586"/>
    </location>
</feature>
<protein>
    <submittedName>
        <fullName evidence="3">FAD/NAD(P)-binding domain-protein</fullName>
    </submittedName>
</protein>
<name>A0AAJ0BZ15_9PEZI</name>
<dbReference type="AlphaFoldDB" id="A0AAJ0BZ15"/>
<keyword evidence="4" id="KW-1185">Reference proteome</keyword>
<evidence type="ECO:0000313" key="4">
    <source>
        <dbReference type="Proteomes" id="UP001244011"/>
    </source>
</evidence>
<dbReference type="EMBL" id="MU839013">
    <property type="protein sequence ID" value="KAK1766053.1"/>
    <property type="molecule type" value="Genomic_DNA"/>
</dbReference>
<dbReference type="InterPro" id="IPR051209">
    <property type="entry name" value="FAD-bind_Monooxygenase_sf"/>
</dbReference>
<dbReference type="SUPFAM" id="SSF51905">
    <property type="entry name" value="FAD/NAD(P)-binding domain"/>
    <property type="match status" value="2"/>
</dbReference>
<comment type="similarity">
    <text evidence="1">Belongs to the FAD-binding monooxygenase family.</text>
</comment>
<organism evidence="3 4">
    <name type="scientific">Phialemonium atrogriseum</name>
    <dbReference type="NCBI Taxonomy" id="1093897"/>
    <lineage>
        <taxon>Eukaryota</taxon>
        <taxon>Fungi</taxon>
        <taxon>Dikarya</taxon>
        <taxon>Ascomycota</taxon>
        <taxon>Pezizomycotina</taxon>
        <taxon>Sordariomycetes</taxon>
        <taxon>Sordariomycetidae</taxon>
        <taxon>Cephalothecales</taxon>
        <taxon>Cephalothecaceae</taxon>
        <taxon>Phialemonium</taxon>
    </lineage>
</organism>
<feature type="compositionally biased region" description="Polar residues" evidence="2">
    <location>
        <begin position="574"/>
        <end position="586"/>
    </location>
</feature>
<evidence type="ECO:0000256" key="2">
    <source>
        <dbReference type="SAM" id="MobiDB-lite"/>
    </source>
</evidence>
<gene>
    <name evidence="3" type="ORF">QBC33DRAFT_494692</name>
</gene>
<dbReference type="Pfam" id="PF13450">
    <property type="entry name" value="NAD_binding_8"/>
    <property type="match status" value="1"/>
</dbReference>